<feature type="compositionally biased region" description="Polar residues" evidence="1">
    <location>
        <begin position="90"/>
        <end position="124"/>
    </location>
</feature>
<keyword evidence="3" id="KW-1185">Reference proteome</keyword>
<reference evidence="2" key="2">
    <citation type="submission" date="2015-06" db="UniProtKB">
        <authorList>
            <consortium name="EnsemblPlants"/>
        </authorList>
    </citation>
    <scope>IDENTIFICATION</scope>
    <source>
        <strain evidence="2">DM1-3 516 R44</strain>
    </source>
</reference>
<organism evidence="2 3">
    <name type="scientific">Solanum tuberosum</name>
    <name type="common">Potato</name>
    <dbReference type="NCBI Taxonomy" id="4113"/>
    <lineage>
        <taxon>Eukaryota</taxon>
        <taxon>Viridiplantae</taxon>
        <taxon>Streptophyta</taxon>
        <taxon>Embryophyta</taxon>
        <taxon>Tracheophyta</taxon>
        <taxon>Spermatophyta</taxon>
        <taxon>Magnoliopsida</taxon>
        <taxon>eudicotyledons</taxon>
        <taxon>Gunneridae</taxon>
        <taxon>Pentapetalae</taxon>
        <taxon>asterids</taxon>
        <taxon>lamiids</taxon>
        <taxon>Solanales</taxon>
        <taxon>Solanaceae</taxon>
        <taxon>Solanoideae</taxon>
        <taxon>Solaneae</taxon>
        <taxon>Solanum</taxon>
    </lineage>
</organism>
<dbReference type="HOGENOM" id="CLU_113507_0_0_1"/>
<evidence type="ECO:0000256" key="1">
    <source>
        <dbReference type="SAM" id="MobiDB-lite"/>
    </source>
</evidence>
<evidence type="ECO:0000313" key="3">
    <source>
        <dbReference type="Proteomes" id="UP000011115"/>
    </source>
</evidence>
<dbReference type="Gramene" id="PGSC0003DMT400095681">
    <property type="protein sequence ID" value="PGSC0003DMT400095681"/>
    <property type="gene ID" value="PGSC0003DMG400045252"/>
</dbReference>
<proteinExistence type="predicted"/>
<protein>
    <submittedName>
        <fullName evidence="2">Uncharacterized protein</fullName>
    </submittedName>
</protein>
<accession>M1DWU8</accession>
<reference evidence="3" key="1">
    <citation type="journal article" date="2011" name="Nature">
        <title>Genome sequence and analysis of the tuber crop potato.</title>
        <authorList>
            <consortium name="The Potato Genome Sequencing Consortium"/>
        </authorList>
    </citation>
    <scope>NUCLEOTIDE SEQUENCE [LARGE SCALE GENOMIC DNA]</scope>
    <source>
        <strain evidence="3">cv. DM1-3 516 R44</strain>
    </source>
</reference>
<dbReference type="PaxDb" id="4113-PGSC0003DMT400095681"/>
<name>M1DWU8_SOLTU</name>
<evidence type="ECO:0000313" key="2">
    <source>
        <dbReference type="EnsemblPlants" id="PGSC0003DMT400095681"/>
    </source>
</evidence>
<feature type="compositionally biased region" description="Low complexity" evidence="1">
    <location>
        <begin position="125"/>
        <end position="142"/>
    </location>
</feature>
<dbReference type="Proteomes" id="UP000011115">
    <property type="component" value="Unassembled WGS sequence"/>
</dbReference>
<dbReference type="AlphaFoldDB" id="M1DWU8"/>
<feature type="region of interest" description="Disordered" evidence="1">
    <location>
        <begin position="54"/>
        <end position="142"/>
    </location>
</feature>
<sequence length="173" mass="19369">MTGNGENNGLNEITITDPIIVEHNELIAQLAQQITETSANMHKTRELANLAITANTPLPKKEKPPLHFSTPNPAPEHFPHNPVQKPPTVELNTPNQHHGSYSYQTPHLSQSLNSKDSQAFPSMYQTTPQNTSSPPTTQPLPSEATFHIPILTEPHLQYTTYPEPDHYEEKEKE</sequence>
<dbReference type="EnsemblPlants" id="PGSC0003DMT400095681">
    <property type="protein sequence ID" value="PGSC0003DMT400095681"/>
    <property type="gene ID" value="PGSC0003DMG400045252"/>
</dbReference>
<dbReference type="InParanoid" id="M1DWU8"/>